<name>A0AAV6UAA7_9ARAC</name>
<evidence type="ECO:0000313" key="2">
    <source>
        <dbReference type="EMBL" id="KAG8180566.1"/>
    </source>
</evidence>
<reference evidence="2 3" key="1">
    <citation type="journal article" date="2022" name="Nat. Ecol. Evol.">
        <title>A masculinizing supergene underlies an exaggerated male reproductive morph in a spider.</title>
        <authorList>
            <person name="Hendrickx F."/>
            <person name="De Corte Z."/>
            <person name="Sonet G."/>
            <person name="Van Belleghem S.M."/>
            <person name="Kostlbacher S."/>
            <person name="Vangestel C."/>
        </authorList>
    </citation>
    <scope>NUCLEOTIDE SEQUENCE [LARGE SCALE GENOMIC DNA]</scope>
    <source>
        <strain evidence="2">W744_W776</strain>
    </source>
</reference>
<comment type="caution">
    <text evidence="2">The sequence shown here is derived from an EMBL/GenBank/DDBJ whole genome shotgun (WGS) entry which is preliminary data.</text>
</comment>
<organism evidence="2 3">
    <name type="scientific">Oedothorax gibbosus</name>
    <dbReference type="NCBI Taxonomy" id="931172"/>
    <lineage>
        <taxon>Eukaryota</taxon>
        <taxon>Metazoa</taxon>
        <taxon>Ecdysozoa</taxon>
        <taxon>Arthropoda</taxon>
        <taxon>Chelicerata</taxon>
        <taxon>Arachnida</taxon>
        <taxon>Araneae</taxon>
        <taxon>Araneomorphae</taxon>
        <taxon>Entelegynae</taxon>
        <taxon>Araneoidea</taxon>
        <taxon>Linyphiidae</taxon>
        <taxon>Erigoninae</taxon>
        <taxon>Oedothorax</taxon>
    </lineage>
</organism>
<gene>
    <name evidence="2" type="ORF">JTE90_018185</name>
</gene>
<proteinExistence type="predicted"/>
<dbReference type="EMBL" id="JAFNEN010000559">
    <property type="protein sequence ID" value="KAG8180566.1"/>
    <property type="molecule type" value="Genomic_DNA"/>
</dbReference>
<sequence length="106" mass="12150">MDVRAKRKSCSRPKKRKYQGNQHEKKALIVSRKNAFEKKTRFFICKKLPSSSKVTKTFKNEADSRFLGYRVVDLRIIIELIESELCCGTGHSKVSIKELSNIGLSS</sequence>
<feature type="compositionally biased region" description="Basic residues" evidence="1">
    <location>
        <begin position="1"/>
        <end position="18"/>
    </location>
</feature>
<dbReference type="AlphaFoldDB" id="A0AAV6UAA7"/>
<accession>A0AAV6UAA7</accession>
<evidence type="ECO:0000313" key="3">
    <source>
        <dbReference type="Proteomes" id="UP000827092"/>
    </source>
</evidence>
<keyword evidence="3" id="KW-1185">Reference proteome</keyword>
<dbReference type="Proteomes" id="UP000827092">
    <property type="component" value="Unassembled WGS sequence"/>
</dbReference>
<feature type="region of interest" description="Disordered" evidence="1">
    <location>
        <begin position="1"/>
        <end position="23"/>
    </location>
</feature>
<protein>
    <submittedName>
        <fullName evidence="2">Uncharacterized protein</fullName>
    </submittedName>
</protein>
<evidence type="ECO:0000256" key="1">
    <source>
        <dbReference type="SAM" id="MobiDB-lite"/>
    </source>
</evidence>